<dbReference type="CDD" id="cd10147">
    <property type="entry name" value="Wzt_C-like"/>
    <property type="match status" value="1"/>
</dbReference>
<dbReference type="PROSITE" id="PS50893">
    <property type="entry name" value="ABC_TRANSPORTER_2"/>
    <property type="match status" value="1"/>
</dbReference>
<dbReference type="GO" id="GO:0016887">
    <property type="term" value="F:ATP hydrolysis activity"/>
    <property type="evidence" value="ECO:0007669"/>
    <property type="project" value="InterPro"/>
</dbReference>
<dbReference type="EMBL" id="LWCR01000056">
    <property type="protein sequence ID" value="OAN24877.1"/>
    <property type="molecule type" value="Genomic_DNA"/>
</dbReference>
<dbReference type="SUPFAM" id="SSF52540">
    <property type="entry name" value="P-loop containing nucleoside triphosphate hydrolases"/>
    <property type="match status" value="1"/>
</dbReference>
<dbReference type="Gene3D" id="2.70.50.60">
    <property type="entry name" value="abc- transporter (atp binding component) like domain"/>
    <property type="match status" value="1"/>
</dbReference>
<dbReference type="Gene3D" id="3.40.50.300">
    <property type="entry name" value="P-loop containing nucleotide triphosphate hydrolases"/>
    <property type="match status" value="1"/>
</dbReference>
<comment type="similarity">
    <text evidence="1">Belongs to the ABC transporter superfamily.</text>
</comment>
<dbReference type="GO" id="GO:0005524">
    <property type="term" value="F:ATP binding"/>
    <property type="evidence" value="ECO:0007669"/>
    <property type="project" value="UniProtKB-KW"/>
</dbReference>
<evidence type="ECO:0000259" key="5">
    <source>
        <dbReference type="PROSITE" id="PS50893"/>
    </source>
</evidence>
<dbReference type="InterPro" id="IPR003439">
    <property type="entry name" value="ABC_transporter-like_ATP-bd"/>
</dbReference>
<dbReference type="PANTHER" id="PTHR46743">
    <property type="entry name" value="TEICHOIC ACIDS EXPORT ATP-BINDING PROTEIN TAGH"/>
    <property type="match status" value="1"/>
</dbReference>
<dbReference type="RefSeq" id="WP_064309135.1">
    <property type="nucleotide sequence ID" value="NZ_LWCR01000056.1"/>
</dbReference>
<reference evidence="6 7" key="1">
    <citation type="submission" date="2016-04" db="EMBL/GenBank/DDBJ databases">
        <title>Draft Genome Sequences of Staphylococcus capitis Strain H36, S. capitis Strain H65, S. cohnii Strain H62, S. hominis Strain H69, Mycobacterium iranicum Strain H39, Plantibacter sp. Strain H53, Pseudomonas oryzihabitans Strain H72, and Microbacterium sp. Strain H83, isolated from residential settings.</title>
        <authorList>
            <person name="Lymperopoulou D."/>
            <person name="Adams R.I."/>
            <person name="Lindow S."/>
            <person name="Coil D.A."/>
            <person name="Jospin G."/>
            <person name="Eisen J.A."/>
        </authorList>
    </citation>
    <scope>NUCLEOTIDE SEQUENCE [LARGE SCALE GENOMIC DNA]</scope>
    <source>
        <strain evidence="6 7">H72</strain>
    </source>
</reference>
<evidence type="ECO:0000313" key="7">
    <source>
        <dbReference type="Proteomes" id="UP000078356"/>
    </source>
</evidence>
<protein>
    <submittedName>
        <fullName evidence="6">ABC transporter</fullName>
    </submittedName>
</protein>
<gene>
    <name evidence="6" type="ORF">A4V15_07425</name>
</gene>
<name>A0A178L5P2_9PSED</name>
<sequence length="401" mass="44514">MLRVSHVRKEFKLYSRPALRLKEILFRRSYHTRHVALHDVSFEVRKGETLGILGRNGAGKSTLLKILNGVLLPDGGEIHIEGRVTGLLELGTGFDGNLTGVQNILGNGLLLGMTREEIEAKRDAIVEFSELGRFIDEPIRTYSSGMVMRLAFSIAIHADPDIFLVDEALSVGDGHFQQKCMRRIKAFRASGGSIIFVSHDLNAMKMLCDRCLVLHEGNIVADDIPELAVNRYYQLLGTSEEEIYEDLEESKEGYGTGEIRIASASLTGQRSLTTLMPSGDTAILDVEVLGNCSLANFTLGMMIRDRFGQDLYGTNSYLLDVPLTIEAGERRTFRYQFPMHLSPGKYTLSLSLHDGLEHTEKCYHWCDNYLSFEVAGILGSPFAGVCDLEAKLDPLQHPVGA</sequence>
<organism evidence="6 7">
    <name type="scientific">Pseudomonas oryzihabitans</name>
    <dbReference type="NCBI Taxonomy" id="47885"/>
    <lineage>
        <taxon>Bacteria</taxon>
        <taxon>Pseudomonadati</taxon>
        <taxon>Pseudomonadota</taxon>
        <taxon>Gammaproteobacteria</taxon>
        <taxon>Pseudomonadales</taxon>
        <taxon>Pseudomonadaceae</taxon>
        <taxon>Pseudomonas</taxon>
    </lineage>
</organism>
<dbReference type="InterPro" id="IPR050683">
    <property type="entry name" value="Bact_Polysacc_Export_ATP-bd"/>
</dbReference>
<evidence type="ECO:0000256" key="4">
    <source>
        <dbReference type="ARBA" id="ARBA00022840"/>
    </source>
</evidence>
<evidence type="ECO:0000256" key="3">
    <source>
        <dbReference type="ARBA" id="ARBA00022741"/>
    </source>
</evidence>
<accession>A0A178L5P2</accession>
<keyword evidence="4" id="KW-0067">ATP-binding</keyword>
<evidence type="ECO:0000256" key="2">
    <source>
        <dbReference type="ARBA" id="ARBA00022448"/>
    </source>
</evidence>
<proteinExistence type="inferred from homology"/>
<dbReference type="AlphaFoldDB" id="A0A178L5P2"/>
<comment type="caution">
    <text evidence="6">The sequence shown here is derived from an EMBL/GenBank/DDBJ whole genome shotgun (WGS) entry which is preliminary data.</text>
</comment>
<dbReference type="InterPro" id="IPR015860">
    <property type="entry name" value="ABC_transpr_TagH-like"/>
</dbReference>
<keyword evidence="3" id="KW-0547">Nucleotide-binding</keyword>
<dbReference type="InterPro" id="IPR027417">
    <property type="entry name" value="P-loop_NTPase"/>
</dbReference>
<dbReference type="Pfam" id="PF00005">
    <property type="entry name" value="ABC_tran"/>
    <property type="match status" value="1"/>
</dbReference>
<dbReference type="Pfam" id="PF14524">
    <property type="entry name" value="Wzt_C"/>
    <property type="match status" value="1"/>
</dbReference>
<feature type="domain" description="ABC transporter" evidence="5">
    <location>
        <begin position="19"/>
        <end position="241"/>
    </location>
</feature>
<dbReference type="SMART" id="SM00382">
    <property type="entry name" value="AAA"/>
    <property type="match status" value="1"/>
</dbReference>
<evidence type="ECO:0000313" key="6">
    <source>
        <dbReference type="EMBL" id="OAN24877.1"/>
    </source>
</evidence>
<evidence type="ECO:0000256" key="1">
    <source>
        <dbReference type="ARBA" id="ARBA00005417"/>
    </source>
</evidence>
<dbReference type="GO" id="GO:0016020">
    <property type="term" value="C:membrane"/>
    <property type="evidence" value="ECO:0007669"/>
    <property type="project" value="InterPro"/>
</dbReference>
<dbReference type="InterPro" id="IPR029439">
    <property type="entry name" value="Wzt_C"/>
</dbReference>
<dbReference type="PANTHER" id="PTHR46743:SF2">
    <property type="entry name" value="TEICHOIC ACIDS EXPORT ATP-BINDING PROTEIN TAGH"/>
    <property type="match status" value="1"/>
</dbReference>
<dbReference type="OrthoDB" id="9778870at2"/>
<keyword evidence="2" id="KW-0813">Transport</keyword>
<dbReference type="InterPro" id="IPR003593">
    <property type="entry name" value="AAA+_ATPase"/>
</dbReference>
<dbReference type="Proteomes" id="UP000078356">
    <property type="component" value="Unassembled WGS sequence"/>
</dbReference>
<dbReference type="GO" id="GO:0140359">
    <property type="term" value="F:ABC-type transporter activity"/>
    <property type="evidence" value="ECO:0007669"/>
    <property type="project" value="InterPro"/>
</dbReference>
<dbReference type="CDD" id="cd03220">
    <property type="entry name" value="ABC_KpsT_Wzt"/>
    <property type="match status" value="1"/>
</dbReference>